<dbReference type="SUPFAM" id="SSF48452">
    <property type="entry name" value="TPR-like"/>
    <property type="match status" value="1"/>
</dbReference>
<gene>
    <name evidence="8" type="ORF">AUJ29_03195</name>
</gene>
<evidence type="ECO:0000256" key="2">
    <source>
        <dbReference type="ARBA" id="ARBA00022692"/>
    </source>
</evidence>
<reference evidence="8 9" key="1">
    <citation type="journal article" date="2016" name="Environ. Microbiol.">
        <title>Genomic resolution of a cold subsurface aquifer community provides metabolic insights for novel microbes adapted to high CO concentrations.</title>
        <authorList>
            <person name="Probst A.J."/>
            <person name="Castelle C.J."/>
            <person name="Singh A."/>
            <person name="Brown C.T."/>
            <person name="Anantharaman K."/>
            <person name="Sharon I."/>
            <person name="Hug L.A."/>
            <person name="Burstein D."/>
            <person name="Emerson J.B."/>
            <person name="Thomas B.C."/>
            <person name="Banfield J.F."/>
        </authorList>
    </citation>
    <scope>NUCLEOTIDE SEQUENCE [LARGE SCALE GENOMIC DNA]</scope>
    <source>
        <strain evidence="8">CG1_02_38_13</strain>
    </source>
</reference>
<evidence type="ECO:0000313" key="8">
    <source>
        <dbReference type="EMBL" id="OIO16022.1"/>
    </source>
</evidence>
<dbReference type="PANTHER" id="PTHR37422:SF13">
    <property type="entry name" value="LIPOPOLYSACCHARIDE BIOSYNTHESIS PROTEIN PA4999-RELATED"/>
    <property type="match status" value="1"/>
</dbReference>
<feature type="transmembrane region" description="Helical" evidence="6">
    <location>
        <begin position="12"/>
        <end position="32"/>
    </location>
</feature>
<feature type="transmembrane region" description="Helical" evidence="6">
    <location>
        <begin position="390"/>
        <end position="407"/>
    </location>
</feature>
<dbReference type="AlphaFoldDB" id="A0A1J4U040"/>
<feature type="transmembrane region" description="Helical" evidence="6">
    <location>
        <begin position="188"/>
        <end position="205"/>
    </location>
</feature>
<evidence type="ECO:0000256" key="6">
    <source>
        <dbReference type="SAM" id="Phobius"/>
    </source>
</evidence>
<keyword evidence="3 6" id="KW-1133">Transmembrane helix</keyword>
<sequence length="727" mass="83324">MVFTKLEKICKYGLIVLGVTPLIASNYFIFPFVHLKSIFFRVVMLLLILLISVVILGKGRWRGRGNYVFYSWLIFLASQMFAAIFGTDVYRSMWGNFERMEGGWQLLLIGVYFFCLINFLKNKIDWLWLWRVFLFTSVAVGILGLIKNGLAIANNDWSTLGNSAYLGVYMMMAVFAAALMFYLNENRYWRGFYLAAGIFYFLILLGSASRAPILGLIIGLFIGGAVYYKKFRAKWKIFFLIVIAMIFVLGGMVFWQRDSSFVQVTPFLRRISHISLNDTSTNNRLLVWQGGLHAFLDRPILGYGPENFATGLNKHYNPAISENWFDRAHNFFIELLATSGILGFLAFAFFIFFVFKDIIKIFSKDRMLAAIFFAFIVAYSVVALLLFNNLLIYLPLIGAAATMGFFKNELFASKEEGAVSSFLIKMKYIICGVVVLIVLVGFNAMVIKPVRANLNMANSIRYAVVDKERALDYYRKALALGSYGSREITLQLSQSTVEMISSSEFENKDKKIFFEEAESRMKKILENKPGDFQTRIIFGQLYVTYALINPYYAQQAIELLKNNISDSSGHVDIYFLLAQAHWIENDKATAVKYLEEAYAVAPRDQQVLENLMNMYAQAGEKEKILKIGKEYLEIFKQLKSEKYRKVGEYYYVANLVDESEKVLISYAIPADVNYWRNYVSLASIYEGRGQLAEAIKILEQALNSHNNWPIDVRQTINDYMDSLKSVI</sequence>
<feature type="transmembrane region" description="Helical" evidence="6">
    <location>
        <begin position="166"/>
        <end position="183"/>
    </location>
</feature>
<dbReference type="GO" id="GO:0016020">
    <property type="term" value="C:membrane"/>
    <property type="evidence" value="ECO:0007669"/>
    <property type="project" value="UniProtKB-SubCell"/>
</dbReference>
<dbReference type="Pfam" id="PF13181">
    <property type="entry name" value="TPR_8"/>
    <property type="match status" value="2"/>
</dbReference>
<feature type="domain" description="O-antigen ligase-related" evidence="7">
    <location>
        <begin position="197"/>
        <end position="348"/>
    </location>
</feature>
<feature type="transmembrane region" description="Helical" evidence="6">
    <location>
        <begin position="331"/>
        <end position="355"/>
    </location>
</feature>
<dbReference type="InterPro" id="IPR011990">
    <property type="entry name" value="TPR-like_helical_dom_sf"/>
</dbReference>
<organism evidence="8 9">
    <name type="scientific">Candidatus Kuenenbacteria bacterium CG1_02_38_13</name>
    <dbReference type="NCBI Taxonomy" id="1805235"/>
    <lineage>
        <taxon>Bacteria</taxon>
        <taxon>Candidatus Kueneniibacteriota</taxon>
    </lineage>
</organism>
<feature type="transmembrane region" description="Helical" evidence="6">
    <location>
        <begin position="235"/>
        <end position="255"/>
    </location>
</feature>
<evidence type="ECO:0000313" key="9">
    <source>
        <dbReference type="Proteomes" id="UP000182465"/>
    </source>
</evidence>
<dbReference type="PANTHER" id="PTHR37422">
    <property type="entry name" value="TEICHURONIC ACID BIOSYNTHESIS PROTEIN TUAE"/>
    <property type="match status" value="1"/>
</dbReference>
<feature type="transmembrane region" description="Helical" evidence="6">
    <location>
        <begin position="428"/>
        <end position="447"/>
    </location>
</feature>
<dbReference type="Proteomes" id="UP000182465">
    <property type="component" value="Unassembled WGS sequence"/>
</dbReference>
<evidence type="ECO:0000256" key="3">
    <source>
        <dbReference type="ARBA" id="ARBA00022989"/>
    </source>
</evidence>
<feature type="transmembrane region" description="Helical" evidence="6">
    <location>
        <begin position="38"/>
        <end position="57"/>
    </location>
</feature>
<comment type="caution">
    <text evidence="8">The sequence shown here is derived from an EMBL/GenBank/DDBJ whole genome shotgun (WGS) entry which is preliminary data.</text>
</comment>
<dbReference type="EMBL" id="MNVB01000068">
    <property type="protein sequence ID" value="OIO16022.1"/>
    <property type="molecule type" value="Genomic_DNA"/>
</dbReference>
<comment type="subcellular location">
    <subcellularLocation>
        <location evidence="1">Membrane</location>
        <topology evidence="1">Multi-pass membrane protein</topology>
    </subcellularLocation>
</comment>
<evidence type="ECO:0000259" key="7">
    <source>
        <dbReference type="Pfam" id="PF04932"/>
    </source>
</evidence>
<dbReference type="InterPro" id="IPR007016">
    <property type="entry name" value="O-antigen_ligase-rel_domated"/>
</dbReference>
<evidence type="ECO:0000256" key="4">
    <source>
        <dbReference type="ARBA" id="ARBA00023136"/>
    </source>
</evidence>
<feature type="transmembrane region" description="Helical" evidence="6">
    <location>
        <begin position="69"/>
        <end position="90"/>
    </location>
</feature>
<name>A0A1J4U040_9BACT</name>
<dbReference type="PROSITE" id="PS50005">
    <property type="entry name" value="TPR"/>
    <property type="match status" value="1"/>
</dbReference>
<dbReference type="SMART" id="SM00028">
    <property type="entry name" value="TPR"/>
    <property type="match status" value="2"/>
</dbReference>
<dbReference type="InterPro" id="IPR051533">
    <property type="entry name" value="WaaL-like"/>
</dbReference>
<dbReference type="Pfam" id="PF04932">
    <property type="entry name" value="Wzy_C"/>
    <property type="match status" value="1"/>
</dbReference>
<dbReference type="Gene3D" id="1.25.40.10">
    <property type="entry name" value="Tetratricopeptide repeat domain"/>
    <property type="match status" value="1"/>
</dbReference>
<feature type="transmembrane region" description="Helical" evidence="6">
    <location>
        <begin position="211"/>
        <end position="228"/>
    </location>
</feature>
<feature type="transmembrane region" description="Helical" evidence="6">
    <location>
        <begin position="127"/>
        <end position="146"/>
    </location>
</feature>
<feature type="repeat" description="TPR" evidence="5">
    <location>
        <begin position="571"/>
        <end position="604"/>
    </location>
</feature>
<evidence type="ECO:0000256" key="5">
    <source>
        <dbReference type="PROSITE-ProRule" id="PRU00339"/>
    </source>
</evidence>
<evidence type="ECO:0000256" key="1">
    <source>
        <dbReference type="ARBA" id="ARBA00004141"/>
    </source>
</evidence>
<keyword evidence="2 6" id="KW-0812">Transmembrane</keyword>
<feature type="transmembrane region" description="Helical" evidence="6">
    <location>
        <begin position="102"/>
        <end position="120"/>
    </location>
</feature>
<keyword evidence="5" id="KW-0802">TPR repeat</keyword>
<keyword evidence="4 6" id="KW-0472">Membrane</keyword>
<protein>
    <recommendedName>
        <fullName evidence="7">O-antigen ligase-related domain-containing protein</fullName>
    </recommendedName>
</protein>
<accession>A0A1J4U040</accession>
<feature type="transmembrane region" description="Helical" evidence="6">
    <location>
        <begin position="367"/>
        <end position="384"/>
    </location>
</feature>
<dbReference type="InterPro" id="IPR019734">
    <property type="entry name" value="TPR_rpt"/>
</dbReference>
<proteinExistence type="predicted"/>